<evidence type="ECO:0000256" key="8">
    <source>
        <dbReference type="RuleBase" id="RU361162"/>
    </source>
</evidence>
<dbReference type="Gene3D" id="3.30.1120.30">
    <property type="entry name" value="POLO box domain"/>
    <property type="match status" value="2"/>
</dbReference>
<accession>A0A7S2PIT0</accession>
<feature type="region of interest" description="Disordered" evidence="9">
    <location>
        <begin position="549"/>
        <end position="590"/>
    </location>
</feature>
<dbReference type="InterPro" id="IPR008271">
    <property type="entry name" value="Ser/Thr_kinase_AS"/>
</dbReference>
<sequence length="918" mass="103169">MATIGTMEARAPLGQYNYQRNFDANVPNMSKSSVSSRSTSISSKASAAGDGTKQQAALVQIEEIRKSKEVDETTGMPKYTSVHRYLKGKMLGKGGFAKVYWAQVTETKKPYAIKIVPKANIVKARARQKLQAEIRIHRTLRHANICGFKHFFEDNVNCYILLELCENQSMNELLKRRKRLTEPEVLYYMTQIVTGTKYMHSINVIHRDLKLGNLFLDSNMCVKIGDLGLAAKLDHADERRKTICGTPNYIAPEIIDGKNKQVGHSFPVDLWSTGVIMFALLCGKPPFESKDVKSTYRRILDNSYSFPENCNVSDNSRDVIQSLLRTKPDERMSLDDILSHPALDCRRSFIPDSLPVSALREVPVWTNLLRENANVNRSSKPRSKSKSTAHFKALQQSHCATNNNEFSKPLVRRAFSSYDMNRVVDVDPEISTKGPVIKKSVSVARSLTSSIPTNHQMSRRNSSTRTSTRRKPSTFEIYSDGKENRVTLSPENTHDTDDQREDFQPVTRNIHRAPPLRSSSSTTLLRRLSSNDSNNDINDVTAKTAAISLHEERREGPSTKLTFQQRSVSSFSSTISSSSKSKSQSKAVSLIPPSIQIDTKKSSTQSQSTSTTKCVAADVDIEVLESMHMRLVRAEKIRNGEVTASNMFTSMSPQPNKKSAEKDKATKWVSRYVDYTSKYGLGFLLNDGSSGVCFNDSTKAVLSPNNDTFHYIERRRSHQSNVIPEHHTLSNHNYPEALEKKVLLLKHFRNYLMEQQKKHEQTQTQTSDRTKENTDTDDNAGEDVEEDPVYVKKWVRTRHAILFRLSDRTVQVVFFDHTEVILSAGARLVTYVDKMNNRTTFPLNSIATSTSTATDGNMADFDFDQNSNFQAEIAKRLRYAKDIMHQLITTSTNVASSSNTCTSNGNAPNAVALASTLA</sequence>
<keyword evidence="1 8" id="KW-0723">Serine/threonine-protein kinase</keyword>
<dbReference type="SMART" id="SM00220">
    <property type="entry name" value="S_TKc"/>
    <property type="match status" value="1"/>
</dbReference>
<dbReference type="Gene3D" id="1.10.510.10">
    <property type="entry name" value="Transferase(Phosphotransferase) domain 1"/>
    <property type="match status" value="1"/>
</dbReference>
<dbReference type="GO" id="GO:0005524">
    <property type="term" value="F:ATP binding"/>
    <property type="evidence" value="ECO:0007669"/>
    <property type="project" value="UniProtKB-UniRule"/>
</dbReference>
<dbReference type="FunFam" id="3.30.200.20:FF:000091">
    <property type="entry name" value="Serine/threonine-protein kinase PLK"/>
    <property type="match status" value="1"/>
</dbReference>
<feature type="compositionally biased region" description="Basic and acidic residues" evidence="9">
    <location>
        <begin position="492"/>
        <end position="503"/>
    </location>
</feature>
<protein>
    <recommendedName>
        <fullName evidence="8">Serine/threonine-protein kinase PLK</fullName>
        <ecNumber evidence="8">2.7.11.21</ecNumber>
    </recommendedName>
    <alternativeName>
        <fullName evidence="8">Polo-like kinase</fullName>
    </alternativeName>
</protein>
<feature type="domain" description="Protein kinase" evidence="10">
    <location>
        <begin position="85"/>
        <end position="343"/>
    </location>
</feature>
<proteinExistence type="inferred from homology"/>
<feature type="compositionally biased region" description="Polar residues" evidence="9">
    <location>
        <begin position="447"/>
        <end position="456"/>
    </location>
</feature>
<dbReference type="InterPro" id="IPR000719">
    <property type="entry name" value="Prot_kinase_dom"/>
</dbReference>
<evidence type="ECO:0000256" key="2">
    <source>
        <dbReference type="ARBA" id="ARBA00022679"/>
    </source>
</evidence>
<keyword evidence="3" id="KW-0677">Repeat</keyword>
<dbReference type="Pfam" id="PF00069">
    <property type="entry name" value="Pkinase"/>
    <property type="match status" value="1"/>
</dbReference>
<name>A0A7S2PIT0_9STRA</name>
<dbReference type="SUPFAM" id="SSF82615">
    <property type="entry name" value="Polo-box domain"/>
    <property type="match status" value="2"/>
</dbReference>
<dbReference type="CDD" id="cd13117">
    <property type="entry name" value="POLO_box_2"/>
    <property type="match status" value="1"/>
</dbReference>
<dbReference type="EC" id="2.7.11.21" evidence="8"/>
<dbReference type="EMBL" id="HBGY01026742">
    <property type="protein sequence ID" value="CAD9600644.1"/>
    <property type="molecule type" value="Transcribed_RNA"/>
</dbReference>
<dbReference type="SUPFAM" id="SSF56112">
    <property type="entry name" value="Protein kinase-like (PK-like)"/>
    <property type="match status" value="1"/>
</dbReference>
<keyword evidence="2 8" id="KW-0808">Transferase</keyword>
<keyword evidence="6 7" id="KW-0067">ATP-binding</keyword>
<feature type="domain" description="POLO box" evidence="11">
    <location>
        <begin position="790"/>
        <end position="889"/>
    </location>
</feature>
<dbReference type="InterPro" id="IPR017441">
    <property type="entry name" value="Protein_kinase_ATP_BS"/>
</dbReference>
<evidence type="ECO:0000256" key="4">
    <source>
        <dbReference type="ARBA" id="ARBA00022741"/>
    </source>
</evidence>
<dbReference type="GO" id="GO:0005634">
    <property type="term" value="C:nucleus"/>
    <property type="evidence" value="ECO:0007669"/>
    <property type="project" value="TreeGrafter"/>
</dbReference>
<evidence type="ECO:0000256" key="1">
    <source>
        <dbReference type="ARBA" id="ARBA00022527"/>
    </source>
</evidence>
<feature type="binding site" evidence="7">
    <location>
        <position position="114"/>
    </location>
    <ligand>
        <name>ATP</name>
        <dbReference type="ChEBI" id="CHEBI:30616"/>
    </ligand>
</feature>
<evidence type="ECO:0000313" key="12">
    <source>
        <dbReference type="EMBL" id="CAD9600644.1"/>
    </source>
</evidence>
<dbReference type="PANTHER" id="PTHR24345">
    <property type="entry name" value="SERINE/THREONINE-PROTEIN KINASE PLK"/>
    <property type="match status" value="1"/>
</dbReference>
<feature type="compositionally biased region" description="Low complexity" evidence="9">
    <location>
        <begin position="567"/>
        <end position="589"/>
    </location>
</feature>
<dbReference type="PROSITE" id="PS00107">
    <property type="entry name" value="PROTEIN_KINASE_ATP"/>
    <property type="match status" value="1"/>
</dbReference>
<dbReference type="InterPro" id="IPR033695">
    <property type="entry name" value="POLO_box_2"/>
</dbReference>
<dbReference type="Pfam" id="PF00659">
    <property type="entry name" value="POLO_box"/>
    <property type="match status" value="2"/>
</dbReference>
<dbReference type="Gene3D" id="3.30.200.20">
    <property type="entry name" value="Phosphorylase Kinase, domain 1"/>
    <property type="match status" value="1"/>
</dbReference>
<reference evidence="12" key="1">
    <citation type="submission" date="2021-01" db="EMBL/GenBank/DDBJ databases">
        <authorList>
            <person name="Corre E."/>
            <person name="Pelletier E."/>
            <person name="Niang G."/>
            <person name="Scheremetjew M."/>
            <person name="Finn R."/>
            <person name="Kale V."/>
            <person name="Holt S."/>
            <person name="Cochrane G."/>
            <person name="Meng A."/>
            <person name="Brown T."/>
            <person name="Cohen L."/>
        </authorList>
    </citation>
    <scope>NUCLEOTIDE SEQUENCE</scope>
    <source>
        <strain evidence="12">B650</strain>
    </source>
</reference>
<dbReference type="PROSITE" id="PS50011">
    <property type="entry name" value="PROTEIN_KINASE_DOM"/>
    <property type="match status" value="1"/>
</dbReference>
<comment type="similarity">
    <text evidence="8">Belongs to the protein kinase superfamily. Ser/Thr protein kinase family. CDC5/Polo subfamily.</text>
</comment>
<feature type="compositionally biased region" description="Low complexity" evidence="9">
    <location>
        <begin position="516"/>
        <end position="536"/>
    </location>
</feature>
<gene>
    <name evidence="12" type="ORF">LDAN0321_LOCUS16562</name>
</gene>
<feature type="compositionally biased region" description="Low complexity" evidence="9">
    <location>
        <begin position="30"/>
        <end position="48"/>
    </location>
</feature>
<feature type="region of interest" description="Disordered" evidence="9">
    <location>
        <begin position="755"/>
        <end position="784"/>
    </location>
</feature>
<evidence type="ECO:0000256" key="3">
    <source>
        <dbReference type="ARBA" id="ARBA00022737"/>
    </source>
</evidence>
<evidence type="ECO:0000256" key="9">
    <source>
        <dbReference type="SAM" id="MobiDB-lite"/>
    </source>
</evidence>
<comment type="catalytic activity">
    <reaction evidence="8">
        <text>L-threonyl-[protein] + ATP = O-phospho-L-threonyl-[protein] + ADP + H(+)</text>
        <dbReference type="Rhea" id="RHEA:46608"/>
        <dbReference type="Rhea" id="RHEA-COMP:11060"/>
        <dbReference type="Rhea" id="RHEA-COMP:11605"/>
        <dbReference type="ChEBI" id="CHEBI:15378"/>
        <dbReference type="ChEBI" id="CHEBI:30013"/>
        <dbReference type="ChEBI" id="CHEBI:30616"/>
        <dbReference type="ChEBI" id="CHEBI:61977"/>
        <dbReference type="ChEBI" id="CHEBI:456216"/>
        <dbReference type="EC" id="2.7.11.21"/>
    </reaction>
</comment>
<evidence type="ECO:0000256" key="7">
    <source>
        <dbReference type="PROSITE-ProRule" id="PRU10141"/>
    </source>
</evidence>
<dbReference type="PROSITE" id="PS00108">
    <property type="entry name" value="PROTEIN_KINASE_ST"/>
    <property type="match status" value="1"/>
</dbReference>
<dbReference type="AlphaFoldDB" id="A0A7S2PIT0"/>
<feature type="compositionally biased region" description="Basic residues" evidence="9">
    <location>
        <begin position="379"/>
        <end position="389"/>
    </location>
</feature>
<evidence type="ECO:0000259" key="10">
    <source>
        <dbReference type="PROSITE" id="PS50011"/>
    </source>
</evidence>
<dbReference type="InterPro" id="IPR011009">
    <property type="entry name" value="Kinase-like_dom_sf"/>
</dbReference>
<organism evidence="12">
    <name type="scientific">Leptocylindrus danicus</name>
    <dbReference type="NCBI Taxonomy" id="163516"/>
    <lineage>
        <taxon>Eukaryota</taxon>
        <taxon>Sar</taxon>
        <taxon>Stramenopiles</taxon>
        <taxon>Ochrophyta</taxon>
        <taxon>Bacillariophyta</taxon>
        <taxon>Coscinodiscophyceae</taxon>
        <taxon>Chaetocerotophycidae</taxon>
        <taxon>Leptocylindrales</taxon>
        <taxon>Leptocylindraceae</taxon>
        <taxon>Leptocylindrus</taxon>
    </lineage>
</organism>
<feature type="compositionally biased region" description="Acidic residues" evidence="9">
    <location>
        <begin position="775"/>
        <end position="784"/>
    </location>
</feature>
<evidence type="ECO:0000259" key="11">
    <source>
        <dbReference type="PROSITE" id="PS50078"/>
    </source>
</evidence>
<dbReference type="InterPro" id="IPR000959">
    <property type="entry name" value="POLO_box_dom"/>
</dbReference>
<feature type="domain" description="POLO box" evidence="11">
    <location>
        <begin position="668"/>
        <end position="754"/>
    </location>
</feature>
<feature type="region of interest" description="Disordered" evidence="9">
    <location>
        <begin position="29"/>
        <end position="54"/>
    </location>
</feature>
<feature type="region of interest" description="Disordered" evidence="9">
    <location>
        <begin position="447"/>
        <end position="537"/>
    </location>
</feature>
<dbReference type="InterPro" id="IPR033701">
    <property type="entry name" value="POLO_box_1"/>
</dbReference>
<evidence type="ECO:0000256" key="6">
    <source>
        <dbReference type="ARBA" id="ARBA00022840"/>
    </source>
</evidence>
<keyword evidence="5 8" id="KW-0418">Kinase</keyword>
<dbReference type="CDD" id="cd13118">
    <property type="entry name" value="POLO_box_1"/>
    <property type="match status" value="1"/>
</dbReference>
<keyword evidence="4 7" id="KW-0547">Nucleotide-binding</keyword>
<dbReference type="InterPro" id="IPR036947">
    <property type="entry name" value="POLO_box_dom_sf"/>
</dbReference>
<dbReference type="CDD" id="cd14099">
    <property type="entry name" value="STKc_PLK"/>
    <property type="match status" value="1"/>
</dbReference>
<feature type="region of interest" description="Disordered" evidence="9">
    <location>
        <begin position="374"/>
        <end position="396"/>
    </location>
</feature>
<dbReference type="PROSITE" id="PS50078">
    <property type="entry name" value="POLO_BOX"/>
    <property type="match status" value="2"/>
</dbReference>
<dbReference type="GO" id="GO:0004674">
    <property type="term" value="F:protein serine/threonine kinase activity"/>
    <property type="evidence" value="ECO:0007669"/>
    <property type="project" value="UniProtKB-KW"/>
</dbReference>
<dbReference type="PANTHER" id="PTHR24345:SF0">
    <property type="entry name" value="CELL CYCLE SERINE_THREONINE-PROTEIN KINASE CDC5_MSD2"/>
    <property type="match status" value="1"/>
</dbReference>
<evidence type="ECO:0000256" key="5">
    <source>
        <dbReference type="ARBA" id="ARBA00022777"/>
    </source>
</evidence>
<dbReference type="FunFam" id="1.10.510.10:FF:000571">
    <property type="entry name" value="Maternal embryonic leucine zipper kinase"/>
    <property type="match status" value="1"/>
</dbReference>